<dbReference type="PATRIC" id="fig|48936.3.peg.1530"/>
<proteinExistence type="predicted"/>
<dbReference type="AlphaFoldDB" id="A0A0B9AAR2"/>
<dbReference type="RefSeq" id="WP_052242179.1">
    <property type="nucleotide sequence ID" value="NZ_JRVC01000006.1"/>
</dbReference>
<evidence type="ECO:0000313" key="2">
    <source>
        <dbReference type="Proteomes" id="UP000031338"/>
    </source>
</evidence>
<comment type="caution">
    <text evidence="1">The sequence shown here is derived from an EMBL/GenBank/DDBJ whole genome shotgun (WGS) entry which is preliminary data.</text>
</comment>
<accession>A0A0B9AAR2</accession>
<reference evidence="1 2" key="1">
    <citation type="submission" date="2014-10" db="EMBL/GenBank/DDBJ databases">
        <title>Draft genome sequence of Novosphingobium subterraneum DSM 12447.</title>
        <authorList>
            <person name="Gan H.M."/>
            <person name="Gan H.Y."/>
            <person name="Savka M.A."/>
        </authorList>
    </citation>
    <scope>NUCLEOTIDE SEQUENCE [LARGE SCALE GENOMIC DNA]</scope>
    <source>
        <strain evidence="1 2">DSM 12447</strain>
    </source>
</reference>
<dbReference type="STRING" id="48936.NJ75_01527"/>
<sequence length="313" mass="34745">MTLHFRALAEQAAKDSAISVEEILELRRAAWPDGRIDPEEAEAIFLLNDQIAEPTREWSDFFVEALVEFVVNGTEPKGYISDENARWLIERVSHDGKVESLTELELLVRVLEKALSAPDDLRLFVLDQIEREVLTGEGPTRCAGTLAPGSITEAECSLIRRTIFASGGDRPAGVSQREAEMLFRLKDATLGADNASAWERLFVQGVGNYLQGWNGTKGMTRERAGELEAFMDDRSTHLGRFFGRMARVDTGSFVRAVREVGFGRRQPGRDVAGEAAREHAVTDAENLWLQARIDADEQVDPLEKALLAFLAEG</sequence>
<protein>
    <submittedName>
        <fullName evidence="1">Uncharacterized protein</fullName>
    </submittedName>
</protein>
<evidence type="ECO:0000313" key="1">
    <source>
        <dbReference type="EMBL" id="KHS47731.1"/>
    </source>
</evidence>
<dbReference type="EMBL" id="JRVC01000006">
    <property type="protein sequence ID" value="KHS47731.1"/>
    <property type="molecule type" value="Genomic_DNA"/>
</dbReference>
<name>A0A0B9AAR2_9SPHN</name>
<keyword evidence="2" id="KW-1185">Reference proteome</keyword>
<dbReference type="Proteomes" id="UP000031338">
    <property type="component" value="Unassembled WGS sequence"/>
</dbReference>
<organism evidence="1 2">
    <name type="scientific">Novosphingobium subterraneum</name>
    <dbReference type="NCBI Taxonomy" id="48936"/>
    <lineage>
        <taxon>Bacteria</taxon>
        <taxon>Pseudomonadati</taxon>
        <taxon>Pseudomonadota</taxon>
        <taxon>Alphaproteobacteria</taxon>
        <taxon>Sphingomonadales</taxon>
        <taxon>Sphingomonadaceae</taxon>
        <taxon>Novosphingobium</taxon>
    </lineage>
</organism>
<gene>
    <name evidence="1" type="ORF">NJ75_01527</name>
</gene>